<organism evidence="1 2">
    <name type="scientific">Pyronema omphalodes (strain CBS 100304)</name>
    <name type="common">Pyronema confluens</name>
    <dbReference type="NCBI Taxonomy" id="1076935"/>
    <lineage>
        <taxon>Eukaryota</taxon>
        <taxon>Fungi</taxon>
        <taxon>Dikarya</taxon>
        <taxon>Ascomycota</taxon>
        <taxon>Pezizomycotina</taxon>
        <taxon>Pezizomycetes</taxon>
        <taxon>Pezizales</taxon>
        <taxon>Pyronemataceae</taxon>
        <taxon>Pyronema</taxon>
    </lineage>
</organism>
<dbReference type="AlphaFoldDB" id="U4LB18"/>
<keyword evidence="2" id="KW-1185">Reference proteome</keyword>
<gene>
    <name evidence="1" type="ORF">PCON_02027</name>
</gene>
<dbReference type="Proteomes" id="UP000018144">
    <property type="component" value="Unassembled WGS sequence"/>
</dbReference>
<name>U4LB18_PYROM</name>
<protein>
    <submittedName>
        <fullName evidence="1">Uncharacterized protein</fullName>
    </submittedName>
</protein>
<accession>U4LB18</accession>
<reference evidence="1 2" key="1">
    <citation type="journal article" date="2013" name="PLoS Genet.">
        <title>The genome and development-dependent transcriptomes of Pyronema confluens: a window into fungal evolution.</title>
        <authorList>
            <person name="Traeger S."/>
            <person name="Altegoer F."/>
            <person name="Freitag M."/>
            <person name="Gabaldon T."/>
            <person name="Kempken F."/>
            <person name="Kumar A."/>
            <person name="Marcet-Houben M."/>
            <person name="Poggeler S."/>
            <person name="Stajich J.E."/>
            <person name="Nowrousian M."/>
        </authorList>
    </citation>
    <scope>NUCLEOTIDE SEQUENCE [LARGE SCALE GENOMIC DNA]</scope>
    <source>
        <strain evidence="2">CBS 100304</strain>
        <tissue evidence="1">Vegetative mycelium</tissue>
    </source>
</reference>
<evidence type="ECO:0000313" key="2">
    <source>
        <dbReference type="Proteomes" id="UP000018144"/>
    </source>
</evidence>
<dbReference type="EMBL" id="HF936243">
    <property type="protein sequence ID" value="CCX15610.1"/>
    <property type="molecule type" value="Genomic_DNA"/>
</dbReference>
<sequence>MIHPLFSQPVSITVWLKARKLTAIHILQQAVYSLVCTSMHEDYSHLVDLGRLIFIYHSPRIYAMPSIPRFLQLGRKIFWLGHV</sequence>
<evidence type="ECO:0000313" key="1">
    <source>
        <dbReference type="EMBL" id="CCX15610.1"/>
    </source>
</evidence>
<proteinExistence type="predicted"/>